<reference evidence="5" key="1">
    <citation type="submission" date="2025-08" db="UniProtKB">
        <authorList>
            <consortium name="RefSeq"/>
        </authorList>
    </citation>
    <scope>IDENTIFICATION</scope>
    <source>
        <tissue evidence="5">Testes</tissue>
    </source>
</reference>
<gene>
    <name evidence="5" type="primary">LOC100378916</name>
</gene>
<dbReference type="PROSITE" id="PS50106">
    <property type="entry name" value="PDZ"/>
    <property type="match status" value="1"/>
</dbReference>
<dbReference type="CDD" id="cd06768">
    <property type="entry name" value="PDZ_NHERF-like"/>
    <property type="match status" value="1"/>
</dbReference>
<dbReference type="InterPro" id="IPR001478">
    <property type="entry name" value="PDZ"/>
</dbReference>
<protein>
    <submittedName>
        <fullName evidence="5">Proteoglycan 4-like</fullName>
    </submittedName>
</protein>
<evidence type="ECO:0000256" key="2">
    <source>
        <dbReference type="SAM" id="MobiDB-lite"/>
    </source>
</evidence>
<feature type="domain" description="PDZ" evidence="3">
    <location>
        <begin position="12"/>
        <end position="92"/>
    </location>
</feature>
<dbReference type="Proteomes" id="UP000694865">
    <property type="component" value="Unplaced"/>
</dbReference>
<dbReference type="PANTHER" id="PTHR14191">
    <property type="entry name" value="PDZ DOMAIN CONTAINING PROTEIN"/>
    <property type="match status" value="1"/>
</dbReference>
<evidence type="ECO:0000313" key="4">
    <source>
        <dbReference type="Proteomes" id="UP000694865"/>
    </source>
</evidence>
<evidence type="ECO:0000259" key="3">
    <source>
        <dbReference type="PROSITE" id="PS50106"/>
    </source>
</evidence>
<organism evidence="4 5">
    <name type="scientific">Saccoglossus kowalevskii</name>
    <name type="common">Acorn worm</name>
    <dbReference type="NCBI Taxonomy" id="10224"/>
    <lineage>
        <taxon>Eukaryota</taxon>
        <taxon>Metazoa</taxon>
        <taxon>Hemichordata</taxon>
        <taxon>Enteropneusta</taxon>
        <taxon>Harrimaniidae</taxon>
        <taxon>Saccoglossus</taxon>
    </lineage>
</organism>
<dbReference type="Pfam" id="PF00595">
    <property type="entry name" value="PDZ"/>
    <property type="match status" value="1"/>
</dbReference>
<keyword evidence="1" id="KW-0677">Repeat</keyword>
<feature type="region of interest" description="Disordered" evidence="2">
    <location>
        <begin position="151"/>
        <end position="301"/>
    </location>
</feature>
<accession>A0ABM0GSL3</accession>
<evidence type="ECO:0000256" key="1">
    <source>
        <dbReference type="ARBA" id="ARBA00022737"/>
    </source>
</evidence>
<dbReference type="SUPFAM" id="SSF50156">
    <property type="entry name" value="PDZ domain-like"/>
    <property type="match status" value="1"/>
</dbReference>
<feature type="compositionally biased region" description="Basic and acidic residues" evidence="2">
    <location>
        <begin position="210"/>
        <end position="266"/>
    </location>
</feature>
<keyword evidence="4" id="KW-1185">Reference proteome</keyword>
<dbReference type="Gene3D" id="2.30.42.10">
    <property type="match status" value="1"/>
</dbReference>
<sequence length="344" mass="38254">MSSDGDIPIPRLCHLVRGDKGYGFNLHGEKGHHGQFIRAVDKDSPAEEAGLKPGDRVIEVNNTNIERENHSQVVARIRAGGNETTLLVVDRTADEYYKKKGITVKPDMVITSNAKQNGTVEAEEIIQTTTVTAEINGEVRKEEIEVVESVPPEAEELPITSEVHINNTPEPEIESPREPEPVSVPEPVVVEVTAVPEPEPIRNIVEETPEPPREPEPPKEPEPEPAREPDPLKEPEPEPAREPEPPKEPEPEPPKEPEPEPPKEPEPEPTPKAVLAPEPVKVQNKEEPKREAPQPQQPKLMILHHADYQETIMGEEVPDFVKNSVVYDASSTASSMMRVPQRRL</sequence>
<evidence type="ECO:0000313" key="5">
    <source>
        <dbReference type="RefSeq" id="XP_002736475.1"/>
    </source>
</evidence>
<dbReference type="PANTHER" id="PTHR14191:SF3">
    <property type="entry name" value="NA(+)_H(+) EXCHANGE REGULATORY COFACTOR-LIKE PROTEIN NRFL-1"/>
    <property type="match status" value="1"/>
</dbReference>
<feature type="compositionally biased region" description="Low complexity" evidence="2">
    <location>
        <begin position="181"/>
        <end position="196"/>
    </location>
</feature>
<proteinExistence type="predicted"/>
<name>A0ABM0GSL3_SACKO</name>
<dbReference type="GeneID" id="100378916"/>
<dbReference type="SMART" id="SM00228">
    <property type="entry name" value="PDZ"/>
    <property type="match status" value="1"/>
</dbReference>
<dbReference type="InterPro" id="IPR036034">
    <property type="entry name" value="PDZ_sf"/>
</dbReference>
<dbReference type="InterPro" id="IPR051067">
    <property type="entry name" value="NHER"/>
</dbReference>
<feature type="compositionally biased region" description="Basic and acidic residues" evidence="2">
    <location>
        <begin position="283"/>
        <end position="292"/>
    </location>
</feature>
<dbReference type="RefSeq" id="XP_002736475.1">
    <property type="nucleotide sequence ID" value="XM_002736429.2"/>
</dbReference>